<name>Q7NPI7_GLOVI</name>
<dbReference type="OrthoDB" id="573506at2"/>
<dbReference type="PhylomeDB" id="Q7NPI7"/>
<evidence type="ECO:0000259" key="2">
    <source>
        <dbReference type="PROSITE" id="PS50894"/>
    </source>
</evidence>
<gene>
    <name evidence="3" type="ordered locus">gll0068</name>
</gene>
<dbReference type="eggNOG" id="COG2198">
    <property type="taxonomic scope" value="Bacteria"/>
</dbReference>
<dbReference type="Gene3D" id="1.20.120.160">
    <property type="entry name" value="HPT domain"/>
    <property type="match status" value="1"/>
</dbReference>
<keyword evidence="1" id="KW-0597">Phosphoprotein</keyword>
<dbReference type="STRING" id="251221.gene:10757537"/>
<evidence type="ECO:0000256" key="1">
    <source>
        <dbReference type="PROSITE-ProRule" id="PRU00110"/>
    </source>
</evidence>
<dbReference type="KEGG" id="gvi:gll0068"/>
<dbReference type="InterPro" id="IPR008207">
    <property type="entry name" value="Sig_transdc_His_kin_Hpt_dom"/>
</dbReference>
<dbReference type="HOGENOM" id="CLU_157042_2_0_3"/>
<dbReference type="Pfam" id="PF01627">
    <property type="entry name" value="Hpt"/>
    <property type="match status" value="1"/>
</dbReference>
<protein>
    <submittedName>
        <fullName evidence="3">Gll0068 protein</fullName>
    </submittedName>
</protein>
<dbReference type="GO" id="GO:0000160">
    <property type="term" value="P:phosphorelay signal transduction system"/>
    <property type="evidence" value="ECO:0007669"/>
    <property type="project" value="InterPro"/>
</dbReference>
<dbReference type="InterPro" id="IPR036641">
    <property type="entry name" value="HPT_dom_sf"/>
</dbReference>
<accession>Q7NPI7</accession>
<dbReference type="EnsemblBacteria" id="BAC88009">
    <property type="protein sequence ID" value="BAC88009"/>
    <property type="gene ID" value="BAC88009"/>
</dbReference>
<evidence type="ECO:0000313" key="4">
    <source>
        <dbReference type="Proteomes" id="UP000000557"/>
    </source>
</evidence>
<organism evidence="3 4">
    <name type="scientific">Gloeobacter violaceus (strain ATCC 29082 / PCC 7421)</name>
    <dbReference type="NCBI Taxonomy" id="251221"/>
    <lineage>
        <taxon>Bacteria</taxon>
        <taxon>Bacillati</taxon>
        <taxon>Cyanobacteriota</taxon>
        <taxon>Cyanophyceae</taxon>
        <taxon>Gloeobacterales</taxon>
        <taxon>Gloeobacteraceae</taxon>
        <taxon>Gloeobacter</taxon>
    </lineage>
</organism>
<proteinExistence type="predicted"/>
<dbReference type="InParanoid" id="Q7NPI7"/>
<reference evidence="3 4" key="2">
    <citation type="journal article" date="2003" name="DNA Res.">
        <title>Complete genome structure of Gloeobacter violaceus PCC 7421, a cyanobacterium that lacks thylakoids (supplement).</title>
        <authorList>
            <person name="Nakamura Y."/>
            <person name="Kaneko T."/>
            <person name="Sato S."/>
            <person name="Mimuro M."/>
            <person name="Miyashita H."/>
            <person name="Tsuchiya T."/>
            <person name="Sasamoto S."/>
            <person name="Watanabe A."/>
            <person name="Kawashima K."/>
            <person name="Kishida Y."/>
            <person name="Kiyokawa C."/>
            <person name="Kohara M."/>
            <person name="Matsumoto M."/>
            <person name="Matsuno A."/>
            <person name="Nakazaki N."/>
            <person name="Shimpo S."/>
            <person name="Takeuchi C."/>
            <person name="Yamada M."/>
            <person name="Tabata S."/>
        </authorList>
    </citation>
    <scope>NUCLEOTIDE SEQUENCE [LARGE SCALE GENOMIC DNA]</scope>
    <source>
        <strain evidence="4">ATCC 29082 / PCC 7421</strain>
    </source>
</reference>
<reference evidence="3 4" key="1">
    <citation type="journal article" date="2003" name="DNA Res.">
        <title>Complete genome structure of Gloeobacter violaceus PCC 7421, a cyanobacterium that lacks thylakoids.</title>
        <authorList>
            <person name="Nakamura Y."/>
            <person name="Kaneko T."/>
            <person name="Sato S."/>
            <person name="Mimuro M."/>
            <person name="Miyashita H."/>
            <person name="Tsuchiya T."/>
            <person name="Sasamoto S."/>
            <person name="Watanabe A."/>
            <person name="Kawashima K."/>
            <person name="Kishida Y."/>
            <person name="Kiyokawa C."/>
            <person name="Kohara M."/>
            <person name="Matsumoto M."/>
            <person name="Matsuno A."/>
            <person name="Nakazaki N."/>
            <person name="Shimpo S."/>
            <person name="Takeuchi C."/>
            <person name="Yamada M."/>
            <person name="Tabata S."/>
        </authorList>
    </citation>
    <scope>NUCLEOTIDE SEQUENCE [LARGE SCALE GENOMIC DNA]</scope>
    <source>
        <strain evidence="4">ATCC 29082 / PCC 7421</strain>
    </source>
</reference>
<dbReference type="SUPFAM" id="SSF47226">
    <property type="entry name" value="Histidine-containing phosphotransfer domain, HPT domain"/>
    <property type="match status" value="1"/>
</dbReference>
<sequence>MHKMMSFQPQEKLTGVVELEHLQKLCEDDPAFEIELLQTFISDAEERLQQACLAVARGDCLALQQQAHQLSGASASVGAPAILFLARRLESGCCSGGFAEAPELCRRIGEHLEAVRAFAAQRRCSLQPG</sequence>
<evidence type="ECO:0000313" key="3">
    <source>
        <dbReference type="EMBL" id="BAC88009.1"/>
    </source>
</evidence>
<feature type="domain" description="HPt" evidence="2">
    <location>
        <begin position="29"/>
        <end position="122"/>
    </location>
</feature>
<dbReference type="EMBL" id="BA000045">
    <property type="protein sequence ID" value="BAC88009.1"/>
    <property type="molecule type" value="Genomic_DNA"/>
</dbReference>
<keyword evidence="4" id="KW-1185">Reference proteome</keyword>
<dbReference type="AlphaFoldDB" id="Q7NPI7"/>
<dbReference type="PROSITE" id="PS50894">
    <property type="entry name" value="HPT"/>
    <property type="match status" value="1"/>
</dbReference>
<feature type="modified residue" description="Phosphohistidine" evidence="1">
    <location>
        <position position="68"/>
    </location>
</feature>
<dbReference type="Proteomes" id="UP000000557">
    <property type="component" value="Chromosome"/>
</dbReference>